<organism evidence="2">
    <name type="scientific">marine sediment metagenome</name>
    <dbReference type="NCBI Taxonomy" id="412755"/>
    <lineage>
        <taxon>unclassified sequences</taxon>
        <taxon>metagenomes</taxon>
        <taxon>ecological metagenomes</taxon>
    </lineage>
</organism>
<evidence type="ECO:0000256" key="1">
    <source>
        <dbReference type="SAM" id="MobiDB-lite"/>
    </source>
</evidence>
<feature type="non-terminal residue" evidence="2">
    <location>
        <position position="1"/>
    </location>
</feature>
<evidence type="ECO:0000313" key="2">
    <source>
        <dbReference type="EMBL" id="KKN47835.1"/>
    </source>
</evidence>
<comment type="caution">
    <text evidence="2">The sequence shown here is derived from an EMBL/GenBank/DDBJ whole genome shotgun (WGS) entry which is preliminary data.</text>
</comment>
<sequence length="125" mass="14070">MGPHRPKVAIRRGDESFHCNRRTTEQLLVAGLCFASLRFDDASHQKERDGSRGQGNGENEPQRDPLETSGRFDQHQSAEHQTGHAPDGQEAVADDERLGHEQGQGYRDQRQARVIDRQHGHGKEP</sequence>
<feature type="region of interest" description="Disordered" evidence="1">
    <location>
        <begin position="41"/>
        <end position="125"/>
    </location>
</feature>
<gene>
    <name evidence="2" type="ORF">LCGC14_0659110</name>
</gene>
<feature type="compositionally biased region" description="Basic and acidic residues" evidence="1">
    <location>
        <begin position="41"/>
        <end position="51"/>
    </location>
</feature>
<name>A0A0F9QU75_9ZZZZ</name>
<dbReference type="EMBL" id="LAZR01001255">
    <property type="protein sequence ID" value="KKN47835.1"/>
    <property type="molecule type" value="Genomic_DNA"/>
</dbReference>
<proteinExistence type="predicted"/>
<protein>
    <submittedName>
        <fullName evidence="2">Uncharacterized protein</fullName>
    </submittedName>
</protein>
<reference evidence="2" key="1">
    <citation type="journal article" date="2015" name="Nature">
        <title>Complex archaea that bridge the gap between prokaryotes and eukaryotes.</title>
        <authorList>
            <person name="Spang A."/>
            <person name="Saw J.H."/>
            <person name="Jorgensen S.L."/>
            <person name="Zaremba-Niedzwiedzka K."/>
            <person name="Martijn J."/>
            <person name="Lind A.E."/>
            <person name="van Eijk R."/>
            <person name="Schleper C."/>
            <person name="Guy L."/>
            <person name="Ettema T.J."/>
        </authorList>
    </citation>
    <scope>NUCLEOTIDE SEQUENCE</scope>
</reference>
<accession>A0A0F9QU75</accession>
<dbReference type="AlphaFoldDB" id="A0A0F9QU75"/>
<feature type="compositionally biased region" description="Basic and acidic residues" evidence="1">
    <location>
        <begin position="60"/>
        <end position="82"/>
    </location>
</feature>
<feature type="compositionally biased region" description="Basic and acidic residues" evidence="1">
    <location>
        <begin position="107"/>
        <end position="125"/>
    </location>
</feature>